<dbReference type="InterPro" id="IPR000253">
    <property type="entry name" value="FHA_dom"/>
</dbReference>
<dbReference type="AlphaFoldDB" id="A0A9P0C0D7"/>
<keyword evidence="5" id="KW-1017">Isopeptide bond</keyword>
<evidence type="ECO:0000256" key="5">
    <source>
        <dbReference type="ARBA" id="ARBA00022499"/>
    </source>
</evidence>
<keyword evidence="10" id="KW-0539">Nucleus</keyword>
<feature type="region of interest" description="Disordered" evidence="14">
    <location>
        <begin position="397"/>
        <end position="419"/>
    </location>
</feature>
<dbReference type="SMART" id="SM00240">
    <property type="entry name" value="FHA"/>
    <property type="match status" value="1"/>
</dbReference>
<feature type="compositionally biased region" description="Polar residues" evidence="14">
    <location>
        <begin position="653"/>
        <end position="662"/>
    </location>
</feature>
<evidence type="ECO:0000256" key="14">
    <source>
        <dbReference type="SAM" id="MobiDB-lite"/>
    </source>
</evidence>
<proteinExistence type="predicted"/>
<dbReference type="EMBL" id="LR824010">
    <property type="protein sequence ID" value="CAH0625302.1"/>
    <property type="molecule type" value="Genomic_DNA"/>
</dbReference>
<dbReference type="GO" id="GO:0005694">
    <property type="term" value="C:chromosome"/>
    <property type="evidence" value="ECO:0007669"/>
    <property type="project" value="UniProtKB-SubCell"/>
</dbReference>
<evidence type="ECO:0000256" key="13">
    <source>
        <dbReference type="ARBA" id="ARBA00030146"/>
    </source>
</evidence>
<protein>
    <recommendedName>
        <fullName evidence="3">Mediator of DNA damage checkpoint protein 1</fullName>
    </recommendedName>
    <alternativeName>
        <fullName evidence="13">PAX transactivation activation domain-interacting protein</fullName>
    </alternativeName>
    <alternativeName>
        <fullName evidence="12">PAX-interacting protein 1</fullName>
    </alternativeName>
</protein>
<evidence type="ECO:0000256" key="7">
    <source>
        <dbReference type="ARBA" id="ARBA00022763"/>
    </source>
</evidence>
<evidence type="ECO:0000313" key="17">
    <source>
        <dbReference type="EMBL" id="CAH0625302.1"/>
    </source>
</evidence>
<feature type="compositionally biased region" description="Basic residues" evidence="14">
    <location>
        <begin position="410"/>
        <end position="419"/>
    </location>
</feature>
<evidence type="ECO:0000256" key="8">
    <source>
        <dbReference type="ARBA" id="ARBA00022843"/>
    </source>
</evidence>
<evidence type="ECO:0000313" key="18">
    <source>
        <dbReference type="Proteomes" id="UP001154114"/>
    </source>
</evidence>
<feature type="region of interest" description="Disordered" evidence="14">
    <location>
        <begin position="651"/>
        <end position="702"/>
    </location>
</feature>
<dbReference type="InterPro" id="IPR036420">
    <property type="entry name" value="BRCT_dom_sf"/>
</dbReference>
<feature type="region of interest" description="Disordered" evidence="14">
    <location>
        <begin position="251"/>
        <end position="291"/>
    </location>
</feature>
<name>A0A9P0C0D7_CHRIL</name>
<dbReference type="PROSITE" id="PS50006">
    <property type="entry name" value="FHA_DOMAIN"/>
    <property type="match status" value="1"/>
</dbReference>
<feature type="compositionally biased region" description="Basic and acidic residues" evidence="14">
    <location>
        <begin position="548"/>
        <end position="561"/>
    </location>
</feature>
<evidence type="ECO:0000256" key="1">
    <source>
        <dbReference type="ARBA" id="ARBA00004123"/>
    </source>
</evidence>
<dbReference type="InterPro" id="IPR001357">
    <property type="entry name" value="BRCT_dom"/>
</dbReference>
<evidence type="ECO:0000256" key="11">
    <source>
        <dbReference type="ARBA" id="ARBA00023306"/>
    </source>
</evidence>
<reference evidence="17" key="1">
    <citation type="submission" date="2021-12" db="EMBL/GenBank/DDBJ databases">
        <authorList>
            <person name="King R."/>
        </authorList>
    </citation>
    <scope>NUCLEOTIDE SEQUENCE</scope>
</reference>
<dbReference type="GO" id="GO:0006974">
    <property type="term" value="P:DNA damage response"/>
    <property type="evidence" value="ECO:0007669"/>
    <property type="project" value="UniProtKB-KW"/>
</dbReference>
<feature type="domain" description="BRCT" evidence="16">
    <location>
        <begin position="723"/>
        <end position="788"/>
    </location>
</feature>
<dbReference type="InterPro" id="IPR008984">
    <property type="entry name" value="SMAD_FHA_dom_sf"/>
</dbReference>
<dbReference type="SUPFAM" id="SSF52113">
    <property type="entry name" value="BRCT domain"/>
    <property type="match status" value="2"/>
</dbReference>
<dbReference type="OrthoDB" id="342264at2759"/>
<evidence type="ECO:0000259" key="16">
    <source>
        <dbReference type="PROSITE" id="PS50172"/>
    </source>
</evidence>
<dbReference type="Gene3D" id="3.40.50.10190">
    <property type="entry name" value="BRCT domain"/>
    <property type="match status" value="2"/>
</dbReference>
<dbReference type="SUPFAM" id="SSF49879">
    <property type="entry name" value="SMAD/FHA domain"/>
    <property type="match status" value="1"/>
</dbReference>
<comment type="subcellular location">
    <subcellularLocation>
        <location evidence="2">Chromosome</location>
    </subcellularLocation>
    <subcellularLocation>
        <location evidence="1">Nucleus</location>
    </subcellularLocation>
</comment>
<evidence type="ECO:0000256" key="6">
    <source>
        <dbReference type="ARBA" id="ARBA00022737"/>
    </source>
</evidence>
<evidence type="ECO:0000256" key="12">
    <source>
        <dbReference type="ARBA" id="ARBA00023858"/>
    </source>
</evidence>
<evidence type="ECO:0000256" key="4">
    <source>
        <dbReference type="ARBA" id="ARBA00022454"/>
    </source>
</evidence>
<keyword evidence="4" id="KW-0158">Chromosome</keyword>
<dbReference type="Pfam" id="PF16589">
    <property type="entry name" value="BRCT_2"/>
    <property type="match status" value="1"/>
</dbReference>
<keyword evidence="7" id="KW-0227">DNA damage</keyword>
<dbReference type="Gene3D" id="2.60.200.20">
    <property type="match status" value="1"/>
</dbReference>
<feature type="compositionally biased region" description="Basic and acidic residues" evidence="14">
    <location>
        <begin position="489"/>
        <end position="531"/>
    </location>
</feature>
<organism evidence="17 18">
    <name type="scientific">Chrysodeixis includens</name>
    <name type="common">Soybean looper</name>
    <name type="synonym">Pseudoplusia includens</name>
    <dbReference type="NCBI Taxonomy" id="689277"/>
    <lineage>
        <taxon>Eukaryota</taxon>
        <taxon>Metazoa</taxon>
        <taxon>Ecdysozoa</taxon>
        <taxon>Arthropoda</taxon>
        <taxon>Hexapoda</taxon>
        <taxon>Insecta</taxon>
        <taxon>Pterygota</taxon>
        <taxon>Neoptera</taxon>
        <taxon>Endopterygota</taxon>
        <taxon>Lepidoptera</taxon>
        <taxon>Glossata</taxon>
        <taxon>Ditrysia</taxon>
        <taxon>Noctuoidea</taxon>
        <taxon>Noctuidae</taxon>
        <taxon>Plusiinae</taxon>
        <taxon>Chrysodeixis</taxon>
    </lineage>
</organism>
<feature type="region of interest" description="Disordered" evidence="14">
    <location>
        <begin position="489"/>
        <end position="635"/>
    </location>
</feature>
<keyword evidence="8" id="KW-0832">Ubl conjugation</keyword>
<feature type="compositionally biased region" description="Low complexity" evidence="14">
    <location>
        <begin position="687"/>
        <end position="699"/>
    </location>
</feature>
<evidence type="ECO:0000256" key="3">
    <source>
        <dbReference type="ARBA" id="ARBA00015014"/>
    </source>
</evidence>
<feature type="domain" description="FHA" evidence="15">
    <location>
        <begin position="26"/>
        <end position="77"/>
    </location>
</feature>
<gene>
    <name evidence="17" type="ORF">CINC_LOCUS11934</name>
</gene>
<dbReference type="Pfam" id="PF00498">
    <property type="entry name" value="FHA"/>
    <property type="match status" value="1"/>
</dbReference>
<dbReference type="InterPro" id="IPR051579">
    <property type="entry name" value="DDR_Transcriptional_Reg"/>
</dbReference>
<evidence type="ECO:0000256" key="9">
    <source>
        <dbReference type="ARBA" id="ARBA00022990"/>
    </source>
</evidence>
<dbReference type="PANTHER" id="PTHR23196">
    <property type="entry name" value="PAX TRANSCRIPTION ACTIVATION DOMAIN INTERACTING PROTEIN"/>
    <property type="match status" value="1"/>
</dbReference>
<evidence type="ECO:0000259" key="15">
    <source>
        <dbReference type="PROSITE" id="PS50006"/>
    </source>
</evidence>
<dbReference type="CDD" id="cd17744">
    <property type="entry name" value="BRCT_MDC1_rpt1"/>
    <property type="match status" value="1"/>
</dbReference>
<keyword evidence="11" id="KW-0131">Cell cycle</keyword>
<keyword evidence="6" id="KW-0677">Repeat</keyword>
<evidence type="ECO:0000256" key="2">
    <source>
        <dbReference type="ARBA" id="ARBA00004286"/>
    </source>
</evidence>
<feature type="compositionally biased region" description="Basic and acidic residues" evidence="14">
    <location>
        <begin position="612"/>
        <end position="623"/>
    </location>
</feature>
<dbReference type="Pfam" id="PF16770">
    <property type="entry name" value="RTT107_BRCT_5"/>
    <property type="match status" value="1"/>
</dbReference>
<sequence>MQMSMATQVGFLGICGEKHPVLQGLNKIGRDPQKCSIVLNLDSVSRQHAVINVLNDGEFMLMDLESANKTKVQNKGLQPYVPYPLKNGDTVQFGNIFGIFRLLEEEDDELPMTQDLGLPLTQPLDRPETPLRSKAVISESPDVRGVRNYVSANRVQSDCSTDCKDIDRYHIDMASTQKIPEIIVNADNDVTVCEDNVLPVNKPVVTGDHTKFNDVPTQILDEYHAEKSANDNVDIEEQPNQIVEEIVPQKPKETSLSKFQKSFKVPVESPTDTTVTSKPGTSTSNESNEDNYYQATQEIYDDLCSEREMSPDNLQVSTLAKKHDDALTKLQKSFTRAADVKGANLNKVPSDSSDEESTPKKLLPFLYNDSDLPSDQEITIMMKQSVSTVAEQLYNDSESENSEDHTTPIVHHKKKTKRATKIDFSNKSNIRKLPEKIMSRQRKPTEKFGDSTDKHVSSKILKSWYLPDDEDQVDSEIISKNIKRLKAFEKAKSSRDSFKNDVRPKEDEKEKSSRSRGCKGRESKGIEDRIEKSKKKETKAKSGSPPKAVEKKSGRDNDLRVFPKTRSRRNRAERNETETQENTSKITSILPYLVNKKETENRTSGRRKQRSTAKEKSLAEQLKEASTNARKPTYQPYVPCDRFIAKDVREQSIMESSSTKSNKSLKRSLVEDSEVPSPKRTRSYIKNSSSTSSGINNSSLRATPARLNKTHKVLLIDMPNPVVQQKLKKLGAVIVTDVMQCSVVLTMHIKRTFKLLCALGLGKPIVGPGWVQACNDTNSIVDPWKHLLNDESAEKSFGFSLRQSLTGKRDFLKGYSVSSTPSVLPDATEMERIVSCSGGSWREGRLPWVCVSCPKDKALWPDLRWRGATIVSTDFILCGALKQKRDFSSYTFASNASTVTRRRLSRLRSVR</sequence>
<evidence type="ECO:0000256" key="10">
    <source>
        <dbReference type="ARBA" id="ARBA00023242"/>
    </source>
</evidence>
<feature type="compositionally biased region" description="Polar residues" evidence="14">
    <location>
        <begin position="270"/>
        <end position="291"/>
    </location>
</feature>
<accession>A0A9P0C0D7</accession>
<keyword evidence="9" id="KW-0007">Acetylation</keyword>
<keyword evidence="18" id="KW-1185">Reference proteome</keyword>
<dbReference type="GO" id="GO:0005634">
    <property type="term" value="C:nucleus"/>
    <property type="evidence" value="ECO:0007669"/>
    <property type="project" value="UniProtKB-SubCell"/>
</dbReference>
<dbReference type="Proteomes" id="UP001154114">
    <property type="component" value="Chromosome 7"/>
</dbReference>
<dbReference type="CDD" id="cd18432">
    <property type="entry name" value="BRCT_PAXIP1_rpt6_like"/>
    <property type="match status" value="1"/>
</dbReference>
<dbReference type="PANTHER" id="PTHR23196:SF1">
    <property type="entry name" value="PAX-INTERACTING PROTEIN 1"/>
    <property type="match status" value="1"/>
</dbReference>
<dbReference type="PROSITE" id="PS50172">
    <property type="entry name" value="BRCT"/>
    <property type="match status" value="1"/>
</dbReference>